<feature type="domain" description="Glycosyl hydrolase family 92" evidence="1">
    <location>
        <begin position="24"/>
        <end position="177"/>
    </location>
</feature>
<dbReference type="EMBL" id="FJVC01000167">
    <property type="protein sequence ID" value="CZT44350.1"/>
    <property type="molecule type" value="Genomic_DNA"/>
</dbReference>
<name>A0A1E1M5H5_RHYSE</name>
<dbReference type="Gene3D" id="1.20.1610.10">
    <property type="entry name" value="alpha-1,2-mannosidases domains"/>
    <property type="match status" value="1"/>
</dbReference>
<dbReference type="GO" id="GO:0000224">
    <property type="term" value="F:peptide-N4-(N-acetyl-beta-glucosaminyl)asparagine amidase activity"/>
    <property type="evidence" value="ECO:0007669"/>
    <property type="project" value="TreeGrafter"/>
</dbReference>
<reference evidence="3" key="1">
    <citation type="submission" date="2016-03" db="EMBL/GenBank/DDBJ databases">
        <authorList>
            <person name="Guldener U."/>
        </authorList>
    </citation>
    <scope>NUCLEOTIDE SEQUENCE [LARGE SCALE GENOMIC DNA]</scope>
</reference>
<dbReference type="FunFam" id="1.20.1050.60:FF:000002">
    <property type="entry name" value="Glycosyl hydrolase family 92"/>
    <property type="match status" value="1"/>
</dbReference>
<organism evidence="2 3">
    <name type="scientific">Rhynchosporium secalis</name>
    <name type="common">Barley scald fungus</name>
    <dbReference type="NCBI Taxonomy" id="38038"/>
    <lineage>
        <taxon>Eukaryota</taxon>
        <taxon>Fungi</taxon>
        <taxon>Dikarya</taxon>
        <taxon>Ascomycota</taxon>
        <taxon>Pezizomycotina</taxon>
        <taxon>Leotiomycetes</taxon>
        <taxon>Helotiales</taxon>
        <taxon>Ploettnerulaceae</taxon>
        <taxon>Rhynchosporium</taxon>
    </lineage>
</organism>
<dbReference type="Proteomes" id="UP000177625">
    <property type="component" value="Unassembled WGS sequence"/>
</dbReference>
<protein>
    <recommendedName>
        <fullName evidence="1">Glycosyl hydrolase family 92 domain-containing protein</fullName>
    </recommendedName>
</protein>
<evidence type="ECO:0000313" key="2">
    <source>
        <dbReference type="EMBL" id="CZT44350.1"/>
    </source>
</evidence>
<gene>
    <name evidence="2" type="ORF">RSE6_04505</name>
</gene>
<dbReference type="Pfam" id="PF07971">
    <property type="entry name" value="Glyco_hydro_92"/>
    <property type="match status" value="1"/>
</dbReference>
<evidence type="ECO:0000259" key="1">
    <source>
        <dbReference type="Pfam" id="PF07971"/>
    </source>
</evidence>
<proteinExistence type="predicted"/>
<dbReference type="GO" id="GO:0005634">
    <property type="term" value="C:nucleus"/>
    <property type="evidence" value="ECO:0007669"/>
    <property type="project" value="TreeGrafter"/>
</dbReference>
<dbReference type="Gene3D" id="1.20.1050.60">
    <property type="entry name" value="alpha-1,2-mannosidase"/>
    <property type="match status" value="1"/>
</dbReference>
<evidence type="ECO:0000313" key="3">
    <source>
        <dbReference type="Proteomes" id="UP000177625"/>
    </source>
</evidence>
<dbReference type="PANTHER" id="PTHR12143">
    <property type="entry name" value="PEPTIDE N-GLYCANASE PNGASE -RELATED"/>
    <property type="match status" value="1"/>
</dbReference>
<dbReference type="AlphaFoldDB" id="A0A1E1M5H5"/>
<dbReference type="InterPro" id="IPR050883">
    <property type="entry name" value="PNGase"/>
</dbReference>
<dbReference type="GO" id="GO:0006516">
    <property type="term" value="P:glycoprotein catabolic process"/>
    <property type="evidence" value="ECO:0007669"/>
    <property type="project" value="TreeGrafter"/>
</dbReference>
<keyword evidence="3" id="KW-1185">Reference proteome</keyword>
<sequence>MNLLPTNQTGEDPGWKSAGPYHQDIFTLWGTCRCSTALMHVISPVAYDEYLRAMIDMLRFDGYMPDGRSSNHNSRTHGGTNVDNVSADACVKNFRGQVNLSDRYAAMVKDAEITPPNTNYPDLMALDSSTKKGRGALPDWLKYGFIIPNFSRAVSRAVEYAYNDFTLYQVVKGLNKTD</sequence>
<dbReference type="InterPro" id="IPR012939">
    <property type="entry name" value="Glyco_hydro_92"/>
</dbReference>
<dbReference type="PANTHER" id="PTHR12143:SF38">
    <property type="entry name" value="ALPHA-1,2-MANNOSIDASE FAMILY PROTEIN (AFU_ORTHOLOGUE AFUA_5G10520)"/>
    <property type="match status" value="1"/>
</dbReference>
<accession>A0A1E1M5H5</accession>
<dbReference type="GO" id="GO:0005829">
    <property type="term" value="C:cytosol"/>
    <property type="evidence" value="ECO:0007669"/>
    <property type="project" value="TreeGrafter"/>
</dbReference>